<dbReference type="AlphaFoldDB" id="A0A2H3IYC6"/>
<dbReference type="OMA" id="KYTEPIQ"/>
<dbReference type="EMBL" id="KB467843">
    <property type="protein sequence ID" value="PCH34966.1"/>
    <property type="molecule type" value="Genomic_DNA"/>
</dbReference>
<name>A0A2H3IYC6_WOLCO</name>
<protein>
    <recommendedName>
        <fullName evidence="4">Lipid droplet-associated perilipin protein</fullName>
    </recommendedName>
</protein>
<evidence type="ECO:0000313" key="2">
    <source>
        <dbReference type="EMBL" id="PCH34966.1"/>
    </source>
</evidence>
<evidence type="ECO:0000313" key="3">
    <source>
        <dbReference type="Proteomes" id="UP000218811"/>
    </source>
</evidence>
<evidence type="ECO:0008006" key="4">
    <source>
        <dbReference type="Google" id="ProtNLM"/>
    </source>
</evidence>
<dbReference type="GO" id="GO:0005811">
    <property type="term" value="C:lipid droplet"/>
    <property type="evidence" value="ECO:0007669"/>
    <property type="project" value="TreeGrafter"/>
</dbReference>
<dbReference type="Pfam" id="PF03036">
    <property type="entry name" value="Perilipin"/>
    <property type="match status" value="1"/>
</dbReference>
<reference evidence="2 3" key="1">
    <citation type="journal article" date="2012" name="Science">
        <title>The Paleozoic origin of enzymatic lignin decomposition reconstructed from 31 fungal genomes.</title>
        <authorList>
            <person name="Floudas D."/>
            <person name="Binder M."/>
            <person name="Riley R."/>
            <person name="Barry K."/>
            <person name="Blanchette R.A."/>
            <person name="Henrissat B."/>
            <person name="Martinez A.T."/>
            <person name="Otillar R."/>
            <person name="Spatafora J.W."/>
            <person name="Yadav J.S."/>
            <person name="Aerts A."/>
            <person name="Benoit I."/>
            <person name="Boyd A."/>
            <person name="Carlson A."/>
            <person name="Copeland A."/>
            <person name="Coutinho P.M."/>
            <person name="de Vries R.P."/>
            <person name="Ferreira P."/>
            <person name="Findley K."/>
            <person name="Foster B."/>
            <person name="Gaskell J."/>
            <person name="Glotzer D."/>
            <person name="Gorecki P."/>
            <person name="Heitman J."/>
            <person name="Hesse C."/>
            <person name="Hori C."/>
            <person name="Igarashi K."/>
            <person name="Jurgens J.A."/>
            <person name="Kallen N."/>
            <person name="Kersten P."/>
            <person name="Kohler A."/>
            <person name="Kuees U."/>
            <person name="Kumar T.K.A."/>
            <person name="Kuo A."/>
            <person name="LaButti K."/>
            <person name="Larrondo L.F."/>
            <person name="Lindquist E."/>
            <person name="Ling A."/>
            <person name="Lombard V."/>
            <person name="Lucas S."/>
            <person name="Lundell T."/>
            <person name="Martin R."/>
            <person name="McLaughlin D.J."/>
            <person name="Morgenstern I."/>
            <person name="Morin E."/>
            <person name="Murat C."/>
            <person name="Nagy L.G."/>
            <person name="Nolan M."/>
            <person name="Ohm R.A."/>
            <person name="Patyshakuliyeva A."/>
            <person name="Rokas A."/>
            <person name="Ruiz-Duenas F.J."/>
            <person name="Sabat G."/>
            <person name="Salamov A."/>
            <person name="Samejima M."/>
            <person name="Schmutz J."/>
            <person name="Slot J.C."/>
            <person name="St John F."/>
            <person name="Stenlid J."/>
            <person name="Sun H."/>
            <person name="Sun S."/>
            <person name="Syed K."/>
            <person name="Tsang A."/>
            <person name="Wiebenga A."/>
            <person name="Young D."/>
            <person name="Pisabarro A."/>
            <person name="Eastwood D.C."/>
            <person name="Martin F."/>
            <person name="Cullen D."/>
            <person name="Grigoriev I.V."/>
            <person name="Hibbett D.S."/>
        </authorList>
    </citation>
    <scope>NUCLEOTIDE SEQUENCE [LARGE SCALE GENOMIC DNA]</scope>
    <source>
        <strain evidence="2 3">MD-104</strain>
    </source>
</reference>
<gene>
    <name evidence="2" type="ORF">WOLCODRAFT_139660</name>
</gene>
<proteinExistence type="inferred from homology"/>
<keyword evidence="3" id="KW-1185">Reference proteome</keyword>
<dbReference type="OrthoDB" id="376826at2759"/>
<dbReference type="GO" id="GO:0010890">
    <property type="term" value="P:positive regulation of triglyceride storage"/>
    <property type="evidence" value="ECO:0007669"/>
    <property type="project" value="TreeGrafter"/>
</dbReference>
<comment type="similarity">
    <text evidence="1">Belongs to the perilipin family.</text>
</comment>
<dbReference type="InterPro" id="IPR004279">
    <property type="entry name" value="Perilipin"/>
</dbReference>
<organism evidence="2 3">
    <name type="scientific">Wolfiporia cocos (strain MD-104)</name>
    <name type="common">Brown rot fungus</name>
    <dbReference type="NCBI Taxonomy" id="742152"/>
    <lineage>
        <taxon>Eukaryota</taxon>
        <taxon>Fungi</taxon>
        <taxon>Dikarya</taxon>
        <taxon>Basidiomycota</taxon>
        <taxon>Agaricomycotina</taxon>
        <taxon>Agaricomycetes</taxon>
        <taxon>Polyporales</taxon>
        <taxon>Phaeolaceae</taxon>
        <taxon>Wolfiporia</taxon>
    </lineage>
</organism>
<dbReference type="Proteomes" id="UP000218811">
    <property type="component" value="Unassembled WGS sequence"/>
</dbReference>
<accession>A0A2H3IYC6</accession>
<dbReference type="STRING" id="742152.A0A2H3IYC6"/>
<dbReference type="PANTHER" id="PTHR14024">
    <property type="entry name" value="PERILIPIN"/>
    <property type="match status" value="1"/>
</dbReference>
<sequence length="318" mass="34783">MATQTQETSRTPELTIISRVASIPLVASSLNTIHETLLSNAYTQKPYSTAQGISKSALSYTEPLQKRLAPLIVRADGYANMGLDAVESRYPYPFKTPTEDILRDIKGRSDQARDVANKTIDERVKSPAYNVAQGIDQRFAPIVDYFEVAVNKLHPPAETDSNAEHAESQFQYQRALVLSKELLKRASETAHNITQLATTSYGTAQVKVQVLSDTMLGELQKIQATTATLPAQVQVSLSDISARLSSTITDLSAILTSPDPLQDKVHKLRDTIQERVHPLLEATTSRVQDILAAVRSRVPVGEKEAVNGHANGNGNSHD</sequence>
<evidence type="ECO:0000256" key="1">
    <source>
        <dbReference type="ARBA" id="ARBA00006311"/>
    </source>
</evidence>
<dbReference type="PANTHER" id="PTHR14024:SF49">
    <property type="entry name" value="LIPID STORAGE DROPLETS SURFACE-BINDING PROTEIN 1"/>
    <property type="match status" value="1"/>
</dbReference>
<dbReference type="GO" id="GO:0019915">
    <property type="term" value="P:lipid storage"/>
    <property type="evidence" value="ECO:0007669"/>
    <property type="project" value="TreeGrafter"/>
</dbReference>
<dbReference type="GO" id="GO:0005829">
    <property type="term" value="C:cytosol"/>
    <property type="evidence" value="ECO:0007669"/>
    <property type="project" value="TreeGrafter"/>
</dbReference>